<evidence type="ECO:0000313" key="2">
    <source>
        <dbReference type="EMBL" id="KIK62910.1"/>
    </source>
</evidence>
<feature type="region of interest" description="Disordered" evidence="1">
    <location>
        <begin position="1"/>
        <end position="38"/>
    </location>
</feature>
<gene>
    <name evidence="2" type="ORF">GYMLUDRAFT_242000</name>
</gene>
<protein>
    <submittedName>
        <fullName evidence="2">Uncharacterized protein</fullName>
    </submittedName>
</protein>
<dbReference type="Pfam" id="PF18758">
    <property type="entry name" value="KDZ"/>
    <property type="match status" value="1"/>
</dbReference>
<dbReference type="EMBL" id="KN834765">
    <property type="protein sequence ID" value="KIK62910.1"/>
    <property type="molecule type" value="Genomic_DNA"/>
</dbReference>
<name>A0A0D0BG95_9AGAR</name>
<organism evidence="2 3">
    <name type="scientific">Collybiopsis luxurians FD-317 M1</name>
    <dbReference type="NCBI Taxonomy" id="944289"/>
    <lineage>
        <taxon>Eukaryota</taxon>
        <taxon>Fungi</taxon>
        <taxon>Dikarya</taxon>
        <taxon>Basidiomycota</taxon>
        <taxon>Agaricomycotina</taxon>
        <taxon>Agaricomycetes</taxon>
        <taxon>Agaricomycetidae</taxon>
        <taxon>Agaricales</taxon>
        <taxon>Marasmiineae</taxon>
        <taxon>Omphalotaceae</taxon>
        <taxon>Collybiopsis</taxon>
        <taxon>Collybiopsis luxurians</taxon>
    </lineage>
</organism>
<dbReference type="Proteomes" id="UP000053593">
    <property type="component" value="Unassembled WGS sequence"/>
</dbReference>
<accession>A0A0D0BG95</accession>
<dbReference type="AlphaFoldDB" id="A0A0D0BG95"/>
<reference evidence="2 3" key="1">
    <citation type="submission" date="2014-04" db="EMBL/GenBank/DDBJ databases">
        <title>Evolutionary Origins and Diversification of the Mycorrhizal Mutualists.</title>
        <authorList>
            <consortium name="DOE Joint Genome Institute"/>
            <consortium name="Mycorrhizal Genomics Consortium"/>
            <person name="Kohler A."/>
            <person name="Kuo A."/>
            <person name="Nagy L.G."/>
            <person name="Floudas D."/>
            <person name="Copeland A."/>
            <person name="Barry K.W."/>
            <person name="Cichocki N."/>
            <person name="Veneault-Fourrey C."/>
            <person name="LaButti K."/>
            <person name="Lindquist E.A."/>
            <person name="Lipzen A."/>
            <person name="Lundell T."/>
            <person name="Morin E."/>
            <person name="Murat C."/>
            <person name="Riley R."/>
            <person name="Ohm R."/>
            <person name="Sun H."/>
            <person name="Tunlid A."/>
            <person name="Henrissat B."/>
            <person name="Grigoriev I.V."/>
            <person name="Hibbett D.S."/>
            <person name="Martin F."/>
        </authorList>
    </citation>
    <scope>NUCLEOTIDE SEQUENCE [LARGE SCALE GENOMIC DNA]</scope>
    <source>
        <strain evidence="2 3">FD-317 M1</strain>
    </source>
</reference>
<dbReference type="HOGENOM" id="CLU_003703_10_1_1"/>
<evidence type="ECO:0000256" key="1">
    <source>
        <dbReference type="SAM" id="MobiDB-lite"/>
    </source>
</evidence>
<sequence length="66" mass="7322">MGVGCTDGEGVERNWSMQNALSGSTKKMGPGSRRDTLDDHFGDYNWRKTISIVNHIRNKALEAAKL</sequence>
<dbReference type="InterPro" id="IPR040521">
    <property type="entry name" value="KDZ"/>
</dbReference>
<feature type="compositionally biased region" description="Polar residues" evidence="1">
    <location>
        <begin position="15"/>
        <end position="25"/>
    </location>
</feature>
<evidence type="ECO:0000313" key="3">
    <source>
        <dbReference type="Proteomes" id="UP000053593"/>
    </source>
</evidence>
<keyword evidence="3" id="KW-1185">Reference proteome</keyword>
<proteinExistence type="predicted"/>
<dbReference type="OrthoDB" id="3257768at2759"/>